<proteinExistence type="predicted"/>
<comment type="caution">
    <text evidence="3">The sequence shown here is derived from an EMBL/GenBank/DDBJ whole genome shotgun (WGS) entry which is preliminary data.</text>
</comment>
<accession>A0A2S7I8H7</accession>
<dbReference type="Proteomes" id="UP000238565">
    <property type="component" value="Unassembled WGS sequence"/>
</dbReference>
<feature type="signal peptide" evidence="2">
    <location>
        <begin position="1"/>
        <end position="21"/>
    </location>
</feature>
<evidence type="ECO:0008006" key="5">
    <source>
        <dbReference type="Google" id="ProtNLM"/>
    </source>
</evidence>
<protein>
    <recommendedName>
        <fullName evidence="5">Adhesion protein FadA</fullName>
    </recommendedName>
</protein>
<evidence type="ECO:0000313" key="4">
    <source>
        <dbReference type="Proteomes" id="UP000238565"/>
    </source>
</evidence>
<keyword evidence="2" id="KW-0732">Signal</keyword>
<feature type="coiled-coil region" evidence="1">
    <location>
        <begin position="76"/>
        <end position="147"/>
    </location>
</feature>
<gene>
    <name evidence="3" type="ORF">C3729_02470</name>
</gene>
<dbReference type="AlphaFoldDB" id="A0A2S7I8H7"/>
<feature type="chain" id="PRO_5015664640" description="Adhesion protein FadA" evidence="2">
    <location>
        <begin position="22"/>
        <end position="147"/>
    </location>
</feature>
<sequence>MKKIILSSLLFWNTFYFSQSAQELNNARINKSIYDSQVTNSTMVKALNDLQVSAKANKANQFKELDEKFEFNFAQKERLDAKFTTLNKKKIELEKMIIASKTEVEKEKLNRKLKQILSEFEKNQQKLKENEAELKILQEKYNSLIEK</sequence>
<evidence type="ECO:0000256" key="2">
    <source>
        <dbReference type="SAM" id="SignalP"/>
    </source>
</evidence>
<organism evidence="3 4">
    <name type="scientific">Cloacibacterium normanense</name>
    <dbReference type="NCBI Taxonomy" id="237258"/>
    <lineage>
        <taxon>Bacteria</taxon>
        <taxon>Pseudomonadati</taxon>
        <taxon>Bacteroidota</taxon>
        <taxon>Flavobacteriia</taxon>
        <taxon>Flavobacteriales</taxon>
        <taxon>Weeksellaceae</taxon>
    </lineage>
</organism>
<dbReference type="RefSeq" id="WP_104792682.1">
    <property type="nucleotide sequence ID" value="NZ_PTPZ01000001.1"/>
</dbReference>
<dbReference type="EMBL" id="PTPZ01000001">
    <property type="protein sequence ID" value="PPZ92890.1"/>
    <property type="molecule type" value="Genomic_DNA"/>
</dbReference>
<evidence type="ECO:0000256" key="1">
    <source>
        <dbReference type="SAM" id="Coils"/>
    </source>
</evidence>
<name>A0A2S7I8H7_9FLAO</name>
<reference evidence="3 4" key="1">
    <citation type="submission" date="2018-02" db="EMBL/GenBank/DDBJ databases">
        <title>Draft genome sequence of bacterial isolates from marine environment.</title>
        <authorList>
            <person name="Singh S.K."/>
            <person name="Hill R."/>
            <person name="Major S."/>
            <person name="Cai H."/>
            <person name="Li Y."/>
        </authorList>
    </citation>
    <scope>NUCLEOTIDE SEQUENCE [LARGE SCALE GENOMIC DNA]</scope>
    <source>
        <strain evidence="3 4">IMET F</strain>
    </source>
</reference>
<keyword evidence="1" id="KW-0175">Coiled coil</keyword>
<evidence type="ECO:0000313" key="3">
    <source>
        <dbReference type="EMBL" id="PPZ92890.1"/>
    </source>
</evidence>